<keyword evidence="3" id="KW-1185">Reference proteome</keyword>
<evidence type="ECO:0000313" key="2">
    <source>
        <dbReference type="EMBL" id="MSS15312.1"/>
    </source>
</evidence>
<sequence>MKEKHIDINENGASVRCRLLVEEDSRTHDRVVICTHGYGSSKDVSNITRFAEKYLSKHKADAVIAFDWPCHGQDARKKLELKDCMLYLTLVTDYAKNTLQAKTLFNYSVSFGGYLTLKYIAEIGNPFAKIALRAPGIRMHDLMLKNVKDTDLEKLEKGKEVMIGLDRKFKVDKSLFDELAASDVRKYEYFDWADSMIVIHGTADEMVPISDSEKFCEDNVIELVPVEGADHPFRNPKLMDTAIHTIVEFFSE</sequence>
<dbReference type="PANTHER" id="PTHR42886:SF29">
    <property type="entry name" value="PUMMELIG, ISOFORM A"/>
    <property type="match status" value="1"/>
</dbReference>
<evidence type="ECO:0000259" key="1">
    <source>
        <dbReference type="Pfam" id="PF00326"/>
    </source>
</evidence>
<dbReference type="GO" id="GO:0006508">
    <property type="term" value="P:proteolysis"/>
    <property type="evidence" value="ECO:0007669"/>
    <property type="project" value="InterPro"/>
</dbReference>
<accession>A0A6L5X9Z2</accession>
<dbReference type="GO" id="GO:0008236">
    <property type="term" value="F:serine-type peptidase activity"/>
    <property type="evidence" value="ECO:0007669"/>
    <property type="project" value="InterPro"/>
</dbReference>
<dbReference type="RefSeq" id="WP_154526026.1">
    <property type="nucleotide sequence ID" value="NZ_VULZ01000010.1"/>
</dbReference>
<organism evidence="2 3">
    <name type="scientific">Porcincola intestinalis</name>
    <dbReference type="NCBI Taxonomy" id="2606632"/>
    <lineage>
        <taxon>Bacteria</taxon>
        <taxon>Bacillati</taxon>
        <taxon>Bacillota</taxon>
        <taxon>Clostridia</taxon>
        <taxon>Lachnospirales</taxon>
        <taxon>Lachnospiraceae</taxon>
        <taxon>Porcincola</taxon>
    </lineage>
</organism>
<dbReference type="InterPro" id="IPR029058">
    <property type="entry name" value="AB_hydrolase_fold"/>
</dbReference>
<dbReference type="Gene3D" id="3.40.50.1820">
    <property type="entry name" value="alpha/beta hydrolase"/>
    <property type="match status" value="1"/>
</dbReference>
<dbReference type="Proteomes" id="UP000481852">
    <property type="component" value="Unassembled WGS sequence"/>
</dbReference>
<dbReference type="EMBL" id="VULZ01000010">
    <property type="protein sequence ID" value="MSS15312.1"/>
    <property type="molecule type" value="Genomic_DNA"/>
</dbReference>
<proteinExistence type="predicted"/>
<dbReference type="AlphaFoldDB" id="A0A6L5X9Z2"/>
<reference evidence="2 3" key="1">
    <citation type="submission" date="2019-08" db="EMBL/GenBank/DDBJ databases">
        <title>In-depth cultivation of the pig gut microbiome towards novel bacterial diversity and tailored functional studies.</title>
        <authorList>
            <person name="Wylensek D."/>
            <person name="Hitch T.C.A."/>
            <person name="Clavel T."/>
        </authorList>
    </citation>
    <scope>NUCLEOTIDE SEQUENCE [LARGE SCALE GENOMIC DNA]</scope>
    <source>
        <strain evidence="2 3">Oil+RF-744-WCA-WT-11</strain>
    </source>
</reference>
<feature type="domain" description="Peptidase S9 prolyl oligopeptidase catalytic" evidence="1">
    <location>
        <begin position="68"/>
        <end position="251"/>
    </location>
</feature>
<comment type="caution">
    <text evidence="2">The sequence shown here is derived from an EMBL/GenBank/DDBJ whole genome shotgun (WGS) entry which is preliminary data.</text>
</comment>
<gene>
    <name evidence="2" type="ORF">FYJ35_09735</name>
</gene>
<keyword evidence="2" id="KW-0378">Hydrolase</keyword>
<dbReference type="InterPro" id="IPR001375">
    <property type="entry name" value="Peptidase_S9_cat"/>
</dbReference>
<dbReference type="SUPFAM" id="SSF53474">
    <property type="entry name" value="alpha/beta-Hydrolases"/>
    <property type="match status" value="1"/>
</dbReference>
<protein>
    <submittedName>
        <fullName evidence="2">Alpha/beta hydrolase</fullName>
    </submittedName>
</protein>
<name>A0A6L5X9Z2_9FIRM</name>
<dbReference type="PANTHER" id="PTHR42886">
    <property type="entry name" value="RE40534P-RELATED"/>
    <property type="match status" value="1"/>
</dbReference>
<dbReference type="Pfam" id="PF00326">
    <property type="entry name" value="Peptidase_S9"/>
    <property type="match status" value="1"/>
</dbReference>
<evidence type="ECO:0000313" key="3">
    <source>
        <dbReference type="Proteomes" id="UP000481852"/>
    </source>
</evidence>